<reference evidence="2" key="1">
    <citation type="submission" date="2023-03" db="EMBL/GenBank/DDBJ databases">
        <title>Borrelidin-producing and root-colonizing Streptomyces rochei is a potent biopesticide for soil-borne oomycete-caused plant diseases.</title>
        <authorList>
            <person name="Zhou D."/>
            <person name="Wang X."/>
            <person name="Navarro-Munoz J.C."/>
            <person name="Li W."/>
            <person name="Li J."/>
            <person name="Jiu M."/>
            <person name="Deng S."/>
            <person name="Ye Y."/>
            <person name="Daly P."/>
            <person name="Wei L."/>
        </authorList>
    </citation>
    <scope>NUCLEOTIDE SEQUENCE</scope>
    <source>
        <strain evidence="2">JK1</strain>
    </source>
</reference>
<name>A0AAX3ZD39_STRRO</name>
<dbReference type="GeneID" id="90941620"/>
<sequence length="414" mass="44459">MTRPHPGTDGRLPPSLAMGTADVAFHLAAGGRPLPVVFAFGFEGRPPTLDSVRARVAERVHRVPTSRYRIARDRRRFRRVDRIEADRHVHEAWLPEDTDGSATGRLMLSRPLATDDRPAWDVWLVHGPAGRHTLVYRTDHAYQDGVGAAWTARALLGDDPGGGPVPRPAARPTARGLADALAEVAAAFRAPTAKPAFDGVSTGRVDVCHTRTPLARLRAVARAHGGTVTDVYLAALSHAVRTWYLKDTGLVHPPLPVSIPMSVRAPGEEFVPGNRMVTARLLLPCDEESPRRALARIVAATGRLRESRRRDAMRLLLAAAPRALGARVGTRLVHGAVVAGPVSSVDFGPALIHQGVAARHAAVFTSVASGIRCVTTLTSQHDTACLSVVHDVALATADELPDLWLAALLELERP</sequence>
<evidence type="ECO:0000313" key="3">
    <source>
        <dbReference type="Proteomes" id="UP001231701"/>
    </source>
</evidence>
<proteinExistence type="predicted"/>
<protein>
    <submittedName>
        <fullName evidence="2">Wax ester/triacylglycerol synthase family O-acyltransferase</fullName>
    </submittedName>
</protein>
<accession>A0AAX3ZD39</accession>
<dbReference type="InterPro" id="IPR004255">
    <property type="entry name" value="O-acyltransferase_WSD1_N"/>
</dbReference>
<gene>
    <name evidence="2" type="ORF">P7W03_06310</name>
</gene>
<evidence type="ECO:0000313" key="2">
    <source>
        <dbReference type="EMBL" id="WMC85206.1"/>
    </source>
</evidence>
<dbReference type="Pfam" id="PF03007">
    <property type="entry name" value="WS_DGAT_cat"/>
    <property type="match status" value="1"/>
</dbReference>
<evidence type="ECO:0000259" key="1">
    <source>
        <dbReference type="Pfam" id="PF03007"/>
    </source>
</evidence>
<dbReference type="RefSeq" id="WP_127436477.1">
    <property type="nucleotide sequence ID" value="NZ_CP121271.1"/>
</dbReference>
<dbReference type="AlphaFoldDB" id="A0AAX3ZD39"/>
<dbReference type="Proteomes" id="UP001231701">
    <property type="component" value="Chromosome"/>
</dbReference>
<dbReference type="GO" id="GO:0045017">
    <property type="term" value="P:glycerolipid biosynthetic process"/>
    <property type="evidence" value="ECO:0007669"/>
    <property type="project" value="InterPro"/>
</dbReference>
<feature type="domain" description="O-acyltransferase WSD1-like N-terminal" evidence="1">
    <location>
        <begin position="45"/>
        <end position="173"/>
    </location>
</feature>
<dbReference type="GO" id="GO:0004144">
    <property type="term" value="F:diacylglycerol O-acyltransferase activity"/>
    <property type="evidence" value="ECO:0007669"/>
    <property type="project" value="InterPro"/>
</dbReference>
<dbReference type="SUPFAM" id="SSF52777">
    <property type="entry name" value="CoA-dependent acyltransferases"/>
    <property type="match status" value="1"/>
</dbReference>
<organism evidence="2 3">
    <name type="scientific">Streptomyces rochei</name>
    <name type="common">Streptomyces parvullus</name>
    <dbReference type="NCBI Taxonomy" id="1928"/>
    <lineage>
        <taxon>Bacteria</taxon>
        <taxon>Bacillati</taxon>
        <taxon>Actinomycetota</taxon>
        <taxon>Actinomycetes</taxon>
        <taxon>Kitasatosporales</taxon>
        <taxon>Streptomycetaceae</taxon>
        <taxon>Streptomyces</taxon>
        <taxon>Streptomyces rochei group</taxon>
    </lineage>
</organism>
<dbReference type="EMBL" id="CP121271">
    <property type="protein sequence ID" value="WMC85206.1"/>
    <property type="molecule type" value="Genomic_DNA"/>
</dbReference>